<proteinExistence type="predicted"/>
<organism evidence="1">
    <name type="scientific">Tanacetum cinerariifolium</name>
    <name type="common">Dalmatian daisy</name>
    <name type="synonym">Chrysanthemum cinerariifolium</name>
    <dbReference type="NCBI Taxonomy" id="118510"/>
    <lineage>
        <taxon>Eukaryota</taxon>
        <taxon>Viridiplantae</taxon>
        <taxon>Streptophyta</taxon>
        <taxon>Embryophyta</taxon>
        <taxon>Tracheophyta</taxon>
        <taxon>Spermatophyta</taxon>
        <taxon>Magnoliopsida</taxon>
        <taxon>eudicotyledons</taxon>
        <taxon>Gunneridae</taxon>
        <taxon>Pentapetalae</taxon>
        <taxon>asterids</taxon>
        <taxon>campanulids</taxon>
        <taxon>Asterales</taxon>
        <taxon>Asteraceae</taxon>
        <taxon>Asteroideae</taxon>
        <taxon>Anthemideae</taxon>
        <taxon>Anthemidinae</taxon>
        <taxon>Tanacetum</taxon>
    </lineage>
</organism>
<dbReference type="AlphaFoldDB" id="A0A699VGL8"/>
<gene>
    <name evidence="1" type="ORF">Tci_904460</name>
</gene>
<accession>A0A699VGL8</accession>
<dbReference type="EMBL" id="BKCJ011424879">
    <property type="protein sequence ID" value="GFD32491.1"/>
    <property type="molecule type" value="Genomic_DNA"/>
</dbReference>
<name>A0A699VGL8_TANCI</name>
<feature type="non-terminal residue" evidence="1">
    <location>
        <position position="1"/>
    </location>
</feature>
<sequence>EVESDLQPSEGGIRCFLDLNWLLRLVTHTLGCCLDKRFRWSRDSFGTRDYHRSNNALTISLSSATSVETAGIEEFKLTLARTALAHV</sequence>
<evidence type="ECO:0000313" key="1">
    <source>
        <dbReference type="EMBL" id="GFD32491.1"/>
    </source>
</evidence>
<protein>
    <submittedName>
        <fullName evidence="1">Uncharacterized protein</fullName>
    </submittedName>
</protein>
<reference evidence="1" key="1">
    <citation type="journal article" date="2019" name="Sci. Rep.">
        <title>Draft genome of Tanacetum cinerariifolium, the natural source of mosquito coil.</title>
        <authorList>
            <person name="Yamashiro T."/>
            <person name="Shiraishi A."/>
            <person name="Satake H."/>
            <person name="Nakayama K."/>
        </authorList>
    </citation>
    <scope>NUCLEOTIDE SEQUENCE</scope>
</reference>
<comment type="caution">
    <text evidence="1">The sequence shown here is derived from an EMBL/GenBank/DDBJ whole genome shotgun (WGS) entry which is preliminary data.</text>
</comment>